<sequence>MLRFLLCLSMAAAQQPYPAEWGLPPVAQTRDLVPLPGGYGMGSSTLARWIGQKLKEGGGAQLGETCEGFNEMTGKQFPACARGLVCQSSGGISIPGAGKKCIKPPRTMPGGLRSLDPADARLAEVVAEVYQTQALERATQASGRNGMLTSRPTVVEAASQVVAGTNYFVKLRLASGEYAHARIYDHFGSVTLTAVQVAKSEADPLKYF</sequence>
<evidence type="ECO:0008006" key="6">
    <source>
        <dbReference type="Google" id="ProtNLM"/>
    </source>
</evidence>
<proteinExistence type="inferred from homology"/>
<evidence type="ECO:0000313" key="5">
    <source>
        <dbReference type="Proteomes" id="UP000013827"/>
    </source>
</evidence>
<name>A0A0D3J869_EMIH1</name>
<dbReference type="Proteomes" id="UP000013827">
    <property type="component" value="Unassembled WGS sequence"/>
</dbReference>
<protein>
    <recommendedName>
        <fullName evidence="6">Cystatin domain-containing protein</fullName>
    </recommendedName>
</protein>
<evidence type="ECO:0000256" key="2">
    <source>
        <dbReference type="ARBA" id="ARBA00022690"/>
    </source>
</evidence>
<dbReference type="RefSeq" id="XP_005772133.1">
    <property type="nucleotide sequence ID" value="XM_005772076.1"/>
</dbReference>
<reference evidence="5" key="1">
    <citation type="journal article" date="2013" name="Nature">
        <title>Pan genome of the phytoplankton Emiliania underpins its global distribution.</title>
        <authorList>
            <person name="Read B.A."/>
            <person name="Kegel J."/>
            <person name="Klute M.J."/>
            <person name="Kuo A."/>
            <person name="Lefebvre S.C."/>
            <person name="Maumus F."/>
            <person name="Mayer C."/>
            <person name="Miller J."/>
            <person name="Monier A."/>
            <person name="Salamov A."/>
            <person name="Young J."/>
            <person name="Aguilar M."/>
            <person name="Claverie J.M."/>
            <person name="Frickenhaus S."/>
            <person name="Gonzalez K."/>
            <person name="Herman E.K."/>
            <person name="Lin Y.C."/>
            <person name="Napier J."/>
            <person name="Ogata H."/>
            <person name="Sarno A.F."/>
            <person name="Shmutz J."/>
            <person name="Schroeder D."/>
            <person name="de Vargas C."/>
            <person name="Verret F."/>
            <person name="von Dassow P."/>
            <person name="Valentin K."/>
            <person name="Van de Peer Y."/>
            <person name="Wheeler G."/>
            <person name="Dacks J.B."/>
            <person name="Delwiche C.F."/>
            <person name="Dyhrman S.T."/>
            <person name="Glockner G."/>
            <person name="John U."/>
            <person name="Richards T."/>
            <person name="Worden A.Z."/>
            <person name="Zhang X."/>
            <person name="Grigoriev I.V."/>
            <person name="Allen A.E."/>
            <person name="Bidle K."/>
            <person name="Borodovsky M."/>
            <person name="Bowler C."/>
            <person name="Brownlee C."/>
            <person name="Cock J.M."/>
            <person name="Elias M."/>
            <person name="Gladyshev V.N."/>
            <person name="Groth M."/>
            <person name="Guda C."/>
            <person name="Hadaegh A."/>
            <person name="Iglesias-Rodriguez M.D."/>
            <person name="Jenkins J."/>
            <person name="Jones B.M."/>
            <person name="Lawson T."/>
            <person name="Leese F."/>
            <person name="Lindquist E."/>
            <person name="Lobanov A."/>
            <person name="Lomsadze A."/>
            <person name="Malik S.B."/>
            <person name="Marsh M.E."/>
            <person name="Mackinder L."/>
            <person name="Mock T."/>
            <person name="Mueller-Roeber B."/>
            <person name="Pagarete A."/>
            <person name="Parker M."/>
            <person name="Probert I."/>
            <person name="Quesneville H."/>
            <person name="Raines C."/>
            <person name="Rensing S.A."/>
            <person name="Riano-Pachon D.M."/>
            <person name="Richier S."/>
            <person name="Rokitta S."/>
            <person name="Shiraiwa Y."/>
            <person name="Soanes D.M."/>
            <person name="van der Giezen M."/>
            <person name="Wahlund T.M."/>
            <person name="Williams B."/>
            <person name="Wilson W."/>
            <person name="Wolfe G."/>
            <person name="Wurch L.L."/>
        </authorList>
    </citation>
    <scope>NUCLEOTIDE SEQUENCE</scope>
</reference>
<dbReference type="InterPro" id="IPR018073">
    <property type="entry name" value="Prot_inh_cystat_CS"/>
</dbReference>
<dbReference type="PANTHER" id="PTHR11414:SF21">
    <property type="entry name" value="CYSTATIN 14A, TANDEM DUPLICATE 1-RELATED"/>
    <property type="match status" value="1"/>
</dbReference>
<dbReference type="PaxDb" id="2903-EOD19704"/>
<reference evidence="4" key="2">
    <citation type="submission" date="2024-10" db="UniProtKB">
        <authorList>
            <consortium name="EnsemblProtists"/>
        </authorList>
    </citation>
    <scope>IDENTIFICATION</scope>
</reference>
<dbReference type="GO" id="GO:0005829">
    <property type="term" value="C:cytosol"/>
    <property type="evidence" value="ECO:0007669"/>
    <property type="project" value="TreeGrafter"/>
</dbReference>
<evidence type="ECO:0000313" key="4">
    <source>
        <dbReference type="EnsemblProtists" id="EOD19704"/>
    </source>
</evidence>
<dbReference type="KEGG" id="ehx:EMIHUDRAFT_444845"/>
<dbReference type="InterPro" id="IPR046350">
    <property type="entry name" value="Cystatin_sf"/>
</dbReference>
<keyword evidence="3" id="KW-0789">Thiol protease inhibitor</keyword>
<keyword evidence="5" id="KW-1185">Reference proteome</keyword>
<dbReference type="SUPFAM" id="SSF54403">
    <property type="entry name" value="Cystatin/monellin"/>
    <property type="match status" value="1"/>
</dbReference>
<dbReference type="GeneID" id="17265271"/>
<dbReference type="InterPro" id="IPR001713">
    <property type="entry name" value="Prot_inh_stefin"/>
</dbReference>
<comment type="similarity">
    <text evidence="1">Belongs to the cystatin family.</text>
</comment>
<dbReference type="PANTHER" id="PTHR11414">
    <property type="entry name" value="CYSTATIN FAMILY MEMBER"/>
    <property type="match status" value="1"/>
</dbReference>
<evidence type="ECO:0000256" key="1">
    <source>
        <dbReference type="ARBA" id="ARBA00009403"/>
    </source>
</evidence>
<dbReference type="AlphaFoldDB" id="A0A0D3J869"/>
<dbReference type="GO" id="GO:0004869">
    <property type="term" value="F:cysteine-type endopeptidase inhibitor activity"/>
    <property type="evidence" value="ECO:0007669"/>
    <property type="project" value="UniProtKB-KW"/>
</dbReference>
<dbReference type="PROSITE" id="PS00287">
    <property type="entry name" value="CYSTATIN"/>
    <property type="match status" value="1"/>
</dbReference>
<dbReference type="HOGENOM" id="CLU_1323058_0_0_1"/>
<keyword evidence="2" id="KW-0646">Protease inhibitor</keyword>
<dbReference type="Gene3D" id="3.10.450.10">
    <property type="match status" value="1"/>
</dbReference>
<organism evidence="4 5">
    <name type="scientific">Emiliania huxleyi (strain CCMP1516)</name>
    <dbReference type="NCBI Taxonomy" id="280463"/>
    <lineage>
        <taxon>Eukaryota</taxon>
        <taxon>Haptista</taxon>
        <taxon>Haptophyta</taxon>
        <taxon>Prymnesiophyceae</taxon>
        <taxon>Isochrysidales</taxon>
        <taxon>Noelaerhabdaceae</taxon>
        <taxon>Emiliania</taxon>
    </lineage>
</organism>
<evidence type="ECO:0000256" key="3">
    <source>
        <dbReference type="ARBA" id="ARBA00022704"/>
    </source>
</evidence>
<dbReference type="EnsemblProtists" id="EOD19704">
    <property type="protein sequence ID" value="EOD19704"/>
    <property type="gene ID" value="EMIHUDRAFT_444845"/>
</dbReference>
<accession>A0A0D3J869</accession>